<evidence type="ECO:0000313" key="2">
    <source>
        <dbReference type="EMBL" id="KAK0701227.1"/>
    </source>
</evidence>
<dbReference type="EMBL" id="JAUKUA010000010">
    <property type="protein sequence ID" value="KAK0701227.1"/>
    <property type="molecule type" value="Genomic_DNA"/>
</dbReference>
<evidence type="ECO:0000256" key="1">
    <source>
        <dbReference type="SAM" id="MobiDB-lite"/>
    </source>
</evidence>
<protein>
    <submittedName>
        <fullName evidence="2">Uncharacterized protein</fullName>
    </submittedName>
</protein>
<sequence length="469" mass="51734">MSGSDGSRPILAPRMPASVTVQLYSNVVGQEELEVCRTGDHSLKITKKSYQDGTKTHTERLDLTKNAVLPLYADADNTDLERLWQIDVVYGTGSDRETVEYQFREQQDAFTFQRLVTGYSPIRSLRFEKVSASALEQHTLRRATEIDVKGEAQLWQWSDPQGELSPLSTTPTGSCTRGGTGSIRSTARIVRGGGTVQKDLKGREIIVTMAKPPPLLVILARKAATKQESKKPDRGAYQMMRVNVTDLEYRPSGNDPTKLELIDWEEGSFYVDVLAVQNVDAWNICHLRPAIYSRYFRRHTCTVLTLGFDNFQSVELFKNELVNLQAAALNIRPLSQQHPRRGSNAPATQSYPASSSASTMERVPDGTATRSRAPPAQGDEATPTETTELQDNSASSTMPVQQIWHQGQGKGTNFESIIVSGGGESAAGTDICEGAPRSGGHGAFKHEALRRGEIRFMSDIFRRAERVAA</sequence>
<feature type="compositionally biased region" description="Polar residues" evidence="1">
    <location>
        <begin position="345"/>
        <end position="359"/>
    </location>
</feature>
<reference evidence="2" key="1">
    <citation type="submission" date="2023-06" db="EMBL/GenBank/DDBJ databases">
        <title>Genome-scale phylogeny and comparative genomics of the fungal order Sordariales.</title>
        <authorList>
            <consortium name="Lawrence Berkeley National Laboratory"/>
            <person name="Hensen N."/>
            <person name="Bonometti L."/>
            <person name="Westerberg I."/>
            <person name="Brannstrom I.O."/>
            <person name="Guillou S."/>
            <person name="Cros-Aarteil S."/>
            <person name="Calhoun S."/>
            <person name="Haridas S."/>
            <person name="Kuo A."/>
            <person name="Mondo S."/>
            <person name="Pangilinan J."/>
            <person name="Riley R."/>
            <person name="Labutti K."/>
            <person name="Andreopoulos B."/>
            <person name="Lipzen A."/>
            <person name="Chen C."/>
            <person name="Yanf M."/>
            <person name="Daum C."/>
            <person name="Ng V."/>
            <person name="Clum A."/>
            <person name="Steindorff A."/>
            <person name="Ohm R."/>
            <person name="Martin F."/>
            <person name="Silar P."/>
            <person name="Natvig D."/>
            <person name="Lalanne C."/>
            <person name="Gautier V."/>
            <person name="Ament-Velasquez S.L."/>
            <person name="Kruys A."/>
            <person name="Hutchinson M.I."/>
            <person name="Powell A.J."/>
            <person name="Barry K."/>
            <person name="Miller A.N."/>
            <person name="Grigoriev I.V."/>
            <person name="Debuchy R."/>
            <person name="Gladieux P."/>
            <person name="Thoren M.H."/>
            <person name="Johannesson H."/>
        </authorList>
    </citation>
    <scope>NUCLEOTIDE SEQUENCE</scope>
    <source>
        <strain evidence="2">SMH4607-1</strain>
    </source>
</reference>
<evidence type="ECO:0000313" key="3">
    <source>
        <dbReference type="Proteomes" id="UP001172102"/>
    </source>
</evidence>
<dbReference type="AlphaFoldDB" id="A0AA40DHP4"/>
<feature type="compositionally biased region" description="Polar residues" evidence="1">
    <location>
        <begin position="166"/>
        <end position="175"/>
    </location>
</feature>
<feature type="region of interest" description="Disordered" evidence="1">
    <location>
        <begin position="335"/>
        <end position="400"/>
    </location>
</feature>
<comment type="caution">
    <text evidence="2">The sequence shown here is derived from an EMBL/GenBank/DDBJ whole genome shotgun (WGS) entry which is preliminary data.</text>
</comment>
<accession>A0AA40DHP4</accession>
<gene>
    <name evidence="2" type="ORF">B0H67DRAFT_688114</name>
</gene>
<feature type="region of interest" description="Disordered" evidence="1">
    <location>
        <begin position="161"/>
        <end position="182"/>
    </location>
</feature>
<name>A0AA40DHP4_9PEZI</name>
<organism evidence="2 3">
    <name type="scientific">Lasiosphaeris hirsuta</name>
    <dbReference type="NCBI Taxonomy" id="260670"/>
    <lineage>
        <taxon>Eukaryota</taxon>
        <taxon>Fungi</taxon>
        <taxon>Dikarya</taxon>
        <taxon>Ascomycota</taxon>
        <taxon>Pezizomycotina</taxon>
        <taxon>Sordariomycetes</taxon>
        <taxon>Sordariomycetidae</taxon>
        <taxon>Sordariales</taxon>
        <taxon>Lasiosphaeriaceae</taxon>
        <taxon>Lasiosphaeris</taxon>
    </lineage>
</organism>
<dbReference type="Proteomes" id="UP001172102">
    <property type="component" value="Unassembled WGS sequence"/>
</dbReference>
<proteinExistence type="predicted"/>
<keyword evidence="3" id="KW-1185">Reference proteome</keyword>
<feature type="compositionally biased region" description="Polar residues" evidence="1">
    <location>
        <begin position="383"/>
        <end position="400"/>
    </location>
</feature>